<keyword evidence="3" id="KW-1185">Reference proteome</keyword>
<evidence type="ECO:0000259" key="1">
    <source>
        <dbReference type="Pfam" id="PF01402"/>
    </source>
</evidence>
<dbReference type="Proteomes" id="UP000603352">
    <property type="component" value="Unassembled WGS sequence"/>
</dbReference>
<dbReference type="Pfam" id="PF01402">
    <property type="entry name" value="RHH_1"/>
    <property type="match status" value="1"/>
</dbReference>
<organism evidence="2 3">
    <name type="scientific">Tistrella bauzanensis</name>
    <dbReference type="NCBI Taxonomy" id="657419"/>
    <lineage>
        <taxon>Bacteria</taxon>
        <taxon>Pseudomonadati</taxon>
        <taxon>Pseudomonadota</taxon>
        <taxon>Alphaproteobacteria</taxon>
        <taxon>Geminicoccales</taxon>
        <taxon>Geminicoccaceae</taxon>
        <taxon>Tistrella</taxon>
    </lineage>
</organism>
<dbReference type="EMBL" id="BMDZ01000097">
    <property type="protein sequence ID" value="GGB60829.1"/>
    <property type="molecule type" value="Genomic_DNA"/>
</dbReference>
<proteinExistence type="predicted"/>
<protein>
    <recommendedName>
        <fullName evidence="1">Ribbon-helix-helix protein CopG domain-containing protein</fullName>
    </recommendedName>
</protein>
<evidence type="ECO:0000313" key="2">
    <source>
        <dbReference type="EMBL" id="GGB60829.1"/>
    </source>
</evidence>
<reference evidence="3" key="1">
    <citation type="journal article" date="2019" name="Int. J. Syst. Evol. Microbiol.">
        <title>The Global Catalogue of Microorganisms (GCM) 10K type strain sequencing project: providing services to taxonomists for standard genome sequencing and annotation.</title>
        <authorList>
            <consortium name="The Broad Institute Genomics Platform"/>
            <consortium name="The Broad Institute Genome Sequencing Center for Infectious Disease"/>
            <person name="Wu L."/>
            <person name="Ma J."/>
        </authorList>
    </citation>
    <scope>NUCLEOTIDE SEQUENCE [LARGE SCALE GENOMIC DNA]</scope>
    <source>
        <strain evidence="3">CGMCC 1.10188</strain>
    </source>
</reference>
<dbReference type="InterPro" id="IPR002145">
    <property type="entry name" value="CopG"/>
</dbReference>
<evidence type="ECO:0000313" key="3">
    <source>
        <dbReference type="Proteomes" id="UP000603352"/>
    </source>
</evidence>
<gene>
    <name evidence="2" type="ORF">GCM10011505_46900</name>
</gene>
<sequence length="70" mass="7952">MADRLAHMRMRAKEHYERQRAAGSVKVCSTLPASLIERLDSARPGLGFRTRAALVEAAVEEYLDRHQTEK</sequence>
<name>A0ABQ1J7U0_9PROT</name>
<comment type="caution">
    <text evidence="2">The sequence shown here is derived from an EMBL/GenBank/DDBJ whole genome shotgun (WGS) entry which is preliminary data.</text>
</comment>
<feature type="domain" description="Ribbon-helix-helix protein CopG" evidence="1">
    <location>
        <begin position="30"/>
        <end position="65"/>
    </location>
</feature>
<accession>A0ABQ1J7U0</accession>